<gene>
    <name evidence="2" type="primary">rpoC_2</name>
    <name evidence="2" type="ORF">NCTC8009_08425</name>
</gene>
<dbReference type="AlphaFoldDB" id="A0A2X3KM22"/>
<keyword evidence="2" id="KW-0548">Nucleotidyltransferase</keyword>
<dbReference type="GO" id="GO:0003677">
    <property type="term" value="F:DNA binding"/>
    <property type="evidence" value="ECO:0007669"/>
    <property type="project" value="InterPro"/>
</dbReference>
<dbReference type="GO" id="GO:0003899">
    <property type="term" value="F:DNA-directed RNA polymerase activity"/>
    <property type="evidence" value="ECO:0007669"/>
    <property type="project" value="UniProtKB-EC"/>
</dbReference>
<dbReference type="GO" id="GO:0006351">
    <property type="term" value="P:DNA-templated transcription"/>
    <property type="evidence" value="ECO:0007669"/>
    <property type="project" value="InterPro"/>
</dbReference>
<evidence type="ECO:0000259" key="1">
    <source>
        <dbReference type="Pfam" id="PF04998"/>
    </source>
</evidence>
<dbReference type="EC" id="2.7.7.6" evidence="2"/>
<evidence type="ECO:0000313" key="2">
    <source>
        <dbReference type="EMBL" id="SQD07784.1"/>
    </source>
</evidence>
<evidence type="ECO:0000313" key="3">
    <source>
        <dbReference type="Proteomes" id="UP000250991"/>
    </source>
</evidence>
<protein>
    <submittedName>
        <fullName evidence="2">DNA-directed RNA polymerase subunit beta</fullName>
        <ecNumber evidence="2">2.7.7.6</ecNumber>
    </submittedName>
</protein>
<keyword evidence="2" id="KW-0804">Transcription</keyword>
<dbReference type="InterPro" id="IPR007081">
    <property type="entry name" value="RNA_pol_Rpb1_5"/>
</dbReference>
<dbReference type="GO" id="GO:0000428">
    <property type="term" value="C:DNA-directed RNA polymerase complex"/>
    <property type="evidence" value="ECO:0007669"/>
    <property type="project" value="UniProtKB-KW"/>
</dbReference>
<dbReference type="EMBL" id="UARW01000010">
    <property type="protein sequence ID" value="SQD07784.1"/>
    <property type="molecule type" value="Genomic_DNA"/>
</dbReference>
<proteinExistence type="predicted"/>
<name>A0A2X3KM22_ECOLX</name>
<keyword evidence="2" id="KW-0808">Transferase</keyword>
<dbReference type="Pfam" id="PF04998">
    <property type="entry name" value="RNA_pol_Rpb1_5"/>
    <property type="match status" value="1"/>
</dbReference>
<accession>A0A2X3KM22</accession>
<sequence>MFEGERVERGDVISDGPEAPHDILRLRGVHAVTRYIVNEVQDVYRLQGVKINDKTHRSYRSSDAA</sequence>
<keyword evidence="2" id="KW-0240">DNA-directed RNA polymerase</keyword>
<dbReference type="Gene3D" id="1.10.1790.20">
    <property type="match status" value="1"/>
</dbReference>
<dbReference type="Gene3D" id="2.40.50.100">
    <property type="match status" value="1"/>
</dbReference>
<dbReference type="SUPFAM" id="SSF64484">
    <property type="entry name" value="beta and beta-prime subunits of DNA dependent RNA-polymerase"/>
    <property type="match status" value="1"/>
</dbReference>
<reference evidence="2 3" key="1">
    <citation type="submission" date="2018-06" db="EMBL/GenBank/DDBJ databases">
        <authorList>
            <consortium name="Pathogen Informatics"/>
            <person name="Doyle S."/>
        </authorList>
    </citation>
    <scope>NUCLEOTIDE SEQUENCE [LARGE SCALE GENOMIC DNA]</scope>
    <source>
        <strain evidence="2 3">NCTC8009</strain>
    </source>
</reference>
<dbReference type="Proteomes" id="UP000250991">
    <property type="component" value="Unassembled WGS sequence"/>
</dbReference>
<feature type="domain" description="RNA polymerase Rpb1" evidence="1">
    <location>
        <begin position="5"/>
        <end position="54"/>
    </location>
</feature>
<organism evidence="2 3">
    <name type="scientific">Escherichia coli</name>
    <dbReference type="NCBI Taxonomy" id="562"/>
    <lineage>
        <taxon>Bacteria</taxon>
        <taxon>Pseudomonadati</taxon>
        <taxon>Pseudomonadota</taxon>
        <taxon>Gammaproteobacteria</taxon>
        <taxon>Enterobacterales</taxon>
        <taxon>Enterobacteriaceae</taxon>
        <taxon>Escherichia</taxon>
    </lineage>
</organism>